<reference evidence="2" key="1">
    <citation type="submission" date="2021-10" db="EMBL/GenBank/DDBJ databases">
        <title>Anaerobic single-cell dispensing facilitates the cultivation of human gut bacteria.</title>
        <authorList>
            <person name="Afrizal A."/>
        </authorList>
    </citation>
    <scope>NUCLEOTIDE SEQUENCE</scope>
    <source>
        <strain evidence="2">CLA-AA-H272</strain>
    </source>
</reference>
<dbReference type="Proteomes" id="UP001199319">
    <property type="component" value="Unassembled WGS sequence"/>
</dbReference>
<sequence length="45" mass="4954">MDFGEKEKSLENQGFSLELLGGFEPPTSSLPKSRGRFCGVPIHTE</sequence>
<dbReference type="EMBL" id="JAJEPW010000047">
    <property type="protein sequence ID" value="MCC2130407.1"/>
    <property type="molecule type" value="Genomic_DNA"/>
</dbReference>
<evidence type="ECO:0000313" key="2">
    <source>
        <dbReference type="EMBL" id="MCC2130407.1"/>
    </source>
</evidence>
<dbReference type="RefSeq" id="WP_302929600.1">
    <property type="nucleotide sequence ID" value="NZ_JAJEPW010000047.1"/>
</dbReference>
<accession>A0AAE3AGZ7</accession>
<comment type="caution">
    <text evidence="2">The sequence shown here is derived from an EMBL/GenBank/DDBJ whole genome shotgun (WGS) entry which is preliminary data.</text>
</comment>
<gene>
    <name evidence="2" type="ORF">LKD37_12940</name>
</gene>
<organism evidence="2 3">
    <name type="scientific">Brotocaccenecus cirricatena</name>
    <dbReference type="NCBI Taxonomy" id="3064195"/>
    <lineage>
        <taxon>Bacteria</taxon>
        <taxon>Bacillati</taxon>
        <taxon>Bacillota</taxon>
        <taxon>Clostridia</taxon>
        <taxon>Eubacteriales</taxon>
        <taxon>Oscillospiraceae</taxon>
        <taxon>Brotocaccenecus</taxon>
    </lineage>
</organism>
<evidence type="ECO:0000313" key="3">
    <source>
        <dbReference type="Proteomes" id="UP001199319"/>
    </source>
</evidence>
<proteinExistence type="predicted"/>
<keyword evidence="3" id="KW-1185">Reference proteome</keyword>
<name>A0AAE3AGZ7_9FIRM</name>
<feature type="region of interest" description="Disordered" evidence="1">
    <location>
        <begin position="18"/>
        <end position="45"/>
    </location>
</feature>
<protein>
    <submittedName>
        <fullName evidence="2">Uncharacterized protein</fullName>
    </submittedName>
</protein>
<dbReference type="AlphaFoldDB" id="A0AAE3AGZ7"/>
<evidence type="ECO:0000256" key="1">
    <source>
        <dbReference type="SAM" id="MobiDB-lite"/>
    </source>
</evidence>